<reference evidence="10" key="1">
    <citation type="submission" date="2024-04" db="EMBL/GenBank/DDBJ databases">
        <authorList>
            <person name="Shaw F."/>
            <person name="Minotto A."/>
        </authorList>
    </citation>
    <scope>NUCLEOTIDE SEQUENCE [LARGE SCALE GENOMIC DNA]</scope>
</reference>
<evidence type="ECO:0000256" key="2">
    <source>
        <dbReference type="ARBA" id="ARBA00013806"/>
    </source>
</evidence>
<dbReference type="InterPro" id="IPR007240">
    <property type="entry name" value="Atg17"/>
</dbReference>
<dbReference type="PANTHER" id="PTHR28005">
    <property type="entry name" value="AUTOPHAGY-RELATED PROTEIN 17"/>
    <property type="match status" value="1"/>
</dbReference>
<dbReference type="PANTHER" id="PTHR28005:SF1">
    <property type="entry name" value="AUTOPHAGY-RELATED PROTEIN 17"/>
    <property type="match status" value="1"/>
</dbReference>
<accession>A0ABP1EAL8</accession>
<keyword evidence="4 6" id="KW-0072">Autophagy</keyword>
<evidence type="ECO:0000256" key="6">
    <source>
        <dbReference type="RuleBase" id="RU368080"/>
    </source>
</evidence>
<feature type="compositionally biased region" description="Low complexity" evidence="7">
    <location>
        <begin position="116"/>
        <end position="131"/>
    </location>
</feature>
<keyword evidence="10" id="KW-1185">Reference proteome</keyword>
<dbReference type="EMBL" id="OZ037952">
    <property type="protein sequence ID" value="CAL1716569.1"/>
    <property type="molecule type" value="Genomic_DNA"/>
</dbReference>
<evidence type="ECO:0000256" key="7">
    <source>
        <dbReference type="SAM" id="MobiDB-lite"/>
    </source>
</evidence>
<keyword evidence="5" id="KW-0472">Membrane</keyword>
<dbReference type="Proteomes" id="UP001497453">
    <property type="component" value="Chromosome 9"/>
</dbReference>
<proteinExistence type="inferred from homology"/>
<name>A0ABP1EAL8_9APHY</name>
<dbReference type="Pfam" id="PF04108">
    <property type="entry name" value="ATG17_like"/>
    <property type="match status" value="1"/>
</dbReference>
<evidence type="ECO:0000259" key="8">
    <source>
        <dbReference type="Pfam" id="PF04108"/>
    </source>
</evidence>
<evidence type="ECO:0000256" key="3">
    <source>
        <dbReference type="ARBA" id="ARBA00022490"/>
    </source>
</evidence>
<feature type="region of interest" description="Disordered" evidence="7">
    <location>
        <begin position="116"/>
        <end position="153"/>
    </location>
</feature>
<evidence type="ECO:0000313" key="10">
    <source>
        <dbReference type="Proteomes" id="UP001497453"/>
    </source>
</evidence>
<protein>
    <recommendedName>
        <fullName evidence="2 6">Autophagy-related protein 17</fullName>
    </recommendedName>
</protein>
<organism evidence="9 10">
    <name type="scientific">Somion occarium</name>
    <dbReference type="NCBI Taxonomy" id="3059160"/>
    <lineage>
        <taxon>Eukaryota</taxon>
        <taxon>Fungi</taxon>
        <taxon>Dikarya</taxon>
        <taxon>Basidiomycota</taxon>
        <taxon>Agaricomycotina</taxon>
        <taxon>Agaricomycetes</taxon>
        <taxon>Polyporales</taxon>
        <taxon>Cerrenaceae</taxon>
        <taxon>Somion</taxon>
    </lineage>
</organism>
<sequence length="504" mass="55967">MINGRSDNEQPHLVSLVLQSKKALQHGEQLCSRARSLSSTSAETAGDVIALDAKLRWVTSAVIEQLKLAASVAKSIELKRTELENQAKEWDNSRAQRSEALDSILESLGSQVIPPDFHSTSSDSSIFGSQDGSDDGDEDISGPFADSLPGRSPTETLRNVLVHGVPNHHAARMRDRSKWKTLRDFVDEHAVNDLLESLEGDRNILDDILSRTSDYPESLANTISAIQATLPVDLALPSLDIIFSTQETALAEMAKHLTSLAEHYDQMASALRDNEAGEVFSREDIQEMNRDTEELPAIIADLEHSVSSVASSHEQLVAAKQQAESNLTTLKGALSDLDELSDIMAEMLDRQEAVQIEVSEHLTEMHNSLVSVEELCHRFTSYQYSYNQLLMELSRRRRYMEAAEKIIAGMMSQLTALTEEERLRREEFNTAHGEHLPSDVCLFVQNHPTRWEIVTGNNEALEVLPEIDADLLAEANSRLATAAGNSLRISTQYSRQPLSQPVYL</sequence>
<gene>
    <name evidence="9" type="ORF">GFSPODELE1_LOCUS10807</name>
</gene>
<evidence type="ECO:0000256" key="1">
    <source>
        <dbReference type="ARBA" id="ARBA00006259"/>
    </source>
</evidence>
<evidence type="ECO:0000313" key="9">
    <source>
        <dbReference type="EMBL" id="CAL1716569.1"/>
    </source>
</evidence>
<comment type="similarity">
    <text evidence="1 6">Belongs to the ATG17 family.</text>
</comment>
<keyword evidence="3 6" id="KW-0963">Cytoplasm</keyword>
<comment type="subcellular location">
    <subcellularLocation>
        <location evidence="6">Cytoplasm</location>
    </subcellularLocation>
    <subcellularLocation>
        <location evidence="6">Preautophagosomal structure membrane</location>
        <topology evidence="6">Peripheral membrane protein</topology>
    </subcellularLocation>
</comment>
<feature type="domain" description="Autophagy protein ATG17-like" evidence="8">
    <location>
        <begin position="24"/>
        <end position="436"/>
    </location>
</feature>
<comment type="function">
    <text evidence="6">Autophagy-specific protein that functions in response to autophagy-inducing signals as a scaffold to recruit other ATG proteins to organize preautophagosomal structure (PAS) formation. Modulates the timing and magnitude of the autophagy response, such as the size of the sequestering vesicles. Plays particularly a role in pexophagy and nucleophagy.</text>
</comment>
<dbReference type="InterPro" id="IPR045326">
    <property type="entry name" value="ATG17-like_dom"/>
</dbReference>
<evidence type="ECO:0000256" key="4">
    <source>
        <dbReference type="ARBA" id="ARBA00023006"/>
    </source>
</evidence>
<evidence type="ECO:0000256" key="5">
    <source>
        <dbReference type="ARBA" id="ARBA00023136"/>
    </source>
</evidence>